<feature type="region of interest" description="Disordered" evidence="1">
    <location>
        <begin position="1"/>
        <end position="25"/>
    </location>
</feature>
<gene>
    <name evidence="2" type="ORF">P7K49_032289</name>
</gene>
<feature type="compositionally biased region" description="Low complexity" evidence="1">
    <location>
        <begin position="105"/>
        <end position="115"/>
    </location>
</feature>
<dbReference type="Proteomes" id="UP001266305">
    <property type="component" value="Unassembled WGS sequence"/>
</dbReference>
<feature type="region of interest" description="Disordered" evidence="1">
    <location>
        <begin position="98"/>
        <end position="155"/>
    </location>
</feature>
<dbReference type="EMBL" id="JASSZA010000018">
    <property type="protein sequence ID" value="KAK2089623.1"/>
    <property type="molecule type" value="Genomic_DNA"/>
</dbReference>
<evidence type="ECO:0000313" key="3">
    <source>
        <dbReference type="Proteomes" id="UP001266305"/>
    </source>
</evidence>
<keyword evidence="3" id="KW-1185">Reference proteome</keyword>
<feature type="compositionally biased region" description="Basic and acidic residues" evidence="1">
    <location>
        <begin position="145"/>
        <end position="155"/>
    </location>
</feature>
<accession>A0ABQ9TXU6</accession>
<organism evidence="2 3">
    <name type="scientific">Saguinus oedipus</name>
    <name type="common">Cotton-top tamarin</name>
    <name type="synonym">Oedipomidas oedipus</name>
    <dbReference type="NCBI Taxonomy" id="9490"/>
    <lineage>
        <taxon>Eukaryota</taxon>
        <taxon>Metazoa</taxon>
        <taxon>Chordata</taxon>
        <taxon>Craniata</taxon>
        <taxon>Vertebrata</taxon>
        <taxon>Euteleostomi</taxon>
        <taxon>Mammalia</taxon>
        <taxon>Eutheria</taxon>
        <taxon>Euarchontoglires</taxon>
        <taxon>Primates</taxon>
        <taxon>Haplorrhini</taxon>
        <taxon>Platyrrhini</taxon>
        <taxon>Cebidae</taxon>
        <taxon>Callitrichinae</taxon>
        <taxon>Saguinus</taxon>
    </lineage>
</organism>
<protein>
    <submittedName>
        <fullName evidence="2">Uncharacterized protein</fullName>
    </submittedName>
</protein>
<sequence length="155" mass="16293">MPGPPPGERTPVPSLSTADPKVSPQVMDLPTSLPALSPALCQHSCRSSLLAGLKLLPGAAEAPGDRLRVRIRSALFWPHSLSRGRRILLRAGRCGSARGLGVITAAPPRGAGARGTEAQPEGPRDDSGTCPQRGQRHQKPSPYRSPEDTASERAT</sequence>
<reference evidence="2 3" key="1">
    <citation type="submission" date="2023-05" db="EMBL/GenBank/DDBJ databases">
        <title>B98-5 Cell Line De Novo Hybrid Assembly: An Optical Mapping Approach.</title>
        <authorList>
            <person name="Kananen K."/>
            <person name="Auerbach J.A."/>
            <person name="Kautto E."/>
            <person name="Blachly J.S."/>
        </authorList>
    </citation>
    <scope>NUCLEOTIDE SEQUENCE [LARGE SCALE GENOMIC DNA]</scope>
    <source>
        <strain evidence="2">B95-8</strain>
        <tissue evidence="2">Cell line</tissue>
    </source>
</reference>
<evidence type="ECO:0000313" key="2">
    <source>
        <dbReference type="EMBL" id="KAK2089623.1"/>
    </source>
</evidence>
<name>A0ABQ9TXU6_SAGOE</name>
<comment type="caution">
    <text evidence="2">The sequence shown here is derived from an EMBL/GenBank/DDBJ whole genome shotgun (WGS) entry which is preliminary data.</text>
</comment>
<evidence type="ECO:0000256" key="1">
    <source>
        <dbReference type="SAM" id="MobiDB-lite"/>
    </source>
</evidence>
<proteinExistence type="predicted"/>